<sequence>MTFNQFLLNKKPKTITLDRIQYKDSSDETTFTKDPTIIESKAIKHYQMLGDQNSFNQQMFHSLYNLPSHWQPIYQPSLRIQDQWYTNILKEIDSSELNDTLRNCPNNKLAGKSSICYEDIKNAHAFLHALILKFYNNILKFQIYPTAWSFIKKKSSPSSTYNLFNERDPHS</sequence>
<dbReference type="EMBL" id="QKYT01000591">
    <property type="protein sequence ID" value="RIA83194.1"/>
    <property type="molecule type" value="Genomic_DNA"/>
</dbReference>
<gene>
    <name evidence="1" type="ORF">C1645_834175</name>
</gene>
<evidence type="ECO:0000313" key="2">
    <source>
        <dbReference type="Proteomes" id="UP000265703"/>
    </source>
</evidence>
<dbReference type="OrthoDB" id="2320989at2759"/>
<comment type="caution">
    <text evidence="1">The sequence shown here is derived from an EMBL/GenBank/DDBJ whole genome shotgun (WGS) entry which is preliminary data.</text>
</comment>
<keyword evidence="2" id="KW-1185">Reference proteome</keyword>
<organism evidence="1 2">
    <name type="scientific">Glomus cerebriforme</name>
    <dbReference type="NCBI Taxonomy" id="658196"/>
    <lineage>
        <taxon>Eukaryota</taxon>
        <taxon>Fungi</taxon>
        <taxon>Fungi incertae sedis</taxon>
        <taxon>Mucoromycota</taxon>
        <taxon>Glomeromycotina</taxon>
        <taxon>Glomeromycetes</taxon>
        <taxon>Glomerales</taxon>
        <taxon>Glomeraceae</taxon>
        <taxon>Glomus</taxon>
    </lineage>
</organism>
<evidence type="ECO:0000313" key="1">
    <source>
        <dbReference type="EMBL" id="RIA83194.1"/>
    </source>
</evidence>
<reference evidence="1 2" key="1">
    <citation type="submission" date="2018-06" db="EMBL/GenBank/DDBJ databases">
        <title>Comparative genomics reveals the genomic features of Rhizophagus irregularis, R. cerebriforme, R. diaphanum and Gigaspora rosea, and their symbiotic lifestyle signature.</title>
        <authorList>
            <person name="Morin E."/>
            <person name="San Clemente H."/>
            <person name="Chen E.C.H."/>
            <person name="De La Providencia I."/>
            <person name="Hainaut M."/>
            <person name="Kuo A."/>
            <person name="Kohler A."/>
            <person name="Murat C."/>
            <person name="Tang N."/>
            <person name="Roy S."/>
            <person name="Loubradou J."/>
            <person name="Henrissat B."/>
            <person name="Grigoriev I.V."/>
            <person name="Corradi N."/>
            <person name="Roux C."/>
            <person name="Martin F.M."/>
        </authorList>
    </citation>
    <scope>NUCLEOTIDE SEQUENCE [LARGE SCALE GENOMIC DNA]</scope>
    <source>
        <strain evidence="1 2">DAOM 227022</strain>
    </source>
</reference>
<proteinExistence type="predicted"/>
<dbReference type="Proteomes" id="UP000265703">
    <property type="component" value="Unassembled WGS sequence"/>
</dbReference>
<name>A0A397SKU0_9GLOM</name>
<dbReference type="AlphaFoldDB" id="A0A397SKU0"/>
<protein>
    <submittedName>
        <fullName evidence="1">Uncharacterized protein</fullName>
    </submittedName>
</protein>
<accession>A0A397SKU0</accession>